<dbReference type="EMBL" id="BTSX01000005">
    <property type="protein sequence ID" value="GMT01296.1"/>
    <property type="molecule type" value="Genomic_DNA"/>
</dbReference>
<name>A0AAV5U494_9BILA</name>
<dbReference type="InterPro" id="IPR013606">
    <property type="entry name" value="I-BAR_dom"/>
</dbReference>
<sequence length="662" mass="69005">IRCRTRPALASIDRSSRDTVGGHTVALPPSTMVAMDPDTEFNALSALYQSVVADMKSSYPAWEVVGQRAVKLSAALKTTVAALSAFNDSVQHVSDLASNLKGASRDVGACVTRVCMRQRALEGRLKALSDALGDELAVGVHARTAFWKTRTAEMDKNAAKHLKKTRARKVRPDETAMSTQRSMCKQLLAEQRTQFAFFLSQMQPVLTAEVALLDEASHIRPSVESLESTMKHVDGEQLVETILADLTQGVESAWKECLGTAGASFSLSSSTTTTSSEGGDDGGSSRMTSPSVMGGYEETYAPASSVDVDLTPQQHHHPSHGQPIQHIYASTLPHHAHPPPPSSFLSSNSSLNHHHHHHQQHPHHQHLPGGGAAISSTPSITRPVLPPSVLTNGMQRHTLGRRLSSTSVPVPPTPTSLSASPTEISGVSSFRGSSSELRPPTRPQSFAGAGLGGVGGGGASAGTCSSSSYAPTPLLTPATTVGGGGYGASSSFSYGGSSSSSSSASAHLATSSMIAETVQAIEGLGNDLDHFCTPRADGGGGPNTLRRGEYGASDVYMRNNGGAVRVRPDSRPPPPSRRSSAITSATPSAPSVAEARLSIVSGHSGASSLRASRQSLISDGGTGSSEAPPTSLGPAPYNLIDTTPVSFRPQSQYATAGYGRQF</sequence>
<feature type="domain" description="IMD" evidence="2">
    <location>
        <begin position="32"/>
        <end position="280"/>
    </location>
</feature>
<dbReference type="InterPro" id="IPR030127">
    <property type="entry name" value="MTSS1/MTSS2"/>
</dbReference>
<organism evidence="3 4">
    <name type="scientific">Pristionchus entomophagus</name>
    <dbReference type="NCBI Taxonomy" id="358040"/>
    <lineage>
        <taxon>Eukaryota</taxon>
        <taxon>Metazoa</taxon>
        <taxon>Ecdysozoa</taxon>
        <taxon>Nematoda</taxon>
        <taxon>Chromadorea</taxon>
        <taxon>Rhabditida</taxon>
        <taxon>Rhabditina</taxon>
        <taxon>Diplogasteromorpha</taxon>
        <taxon>Diplogasteroidea</taxon>
        <taxon>Neodiplogasteridae</taxon>
        <taxon>Pristionchus</taxon>
    </lineage>
</organism>
<dbReference type="InterPro" id="IPR027267">
    <property type="entry name" value="AH/BAR_dom_sf"/>
</dbReference>
<proteinExistence type="predicted"/>
<feature type="region of interest" description="Disordered" evidence="1">
    <location>
        <begin position="331"/>
        <end position="463"/>
    </location>
</feature>
<dbReference type="GO" id="GO:0009898">
    <property type="term" value="C:cytoplasmic side of plasma membrane"/>
    <property type="evidence" value="ECO:0007669"/>
    <property type="project" value="TreeGrafter"/>
</dbReference>
<dbReference type="PANTHER" id="PTHR15708:SF4">
    <property type="entry name" value="FI21477P1-RELATED"/>
    <property type="match status" value="1"/>
</dbReference>
<dbReference type="Pfam" id="PF08397">
    <property type="entry name" value="IMD"/>
    <property type="match status" value="1"/>
</dbReference>
<feature type="region of interest" description="Disordered" evidence="1">
    <location>
        <begin position="265"/>
        <end position="297"/>
    </location>
</feature>
<dbReference type="PANTHER" id="PTHR15708">
    <property type="entry name" value="ACTIN BUNDLING/MISSING IN METASTASIS-RELATED"/>
    <property type="match status" value="1"/>
</dbReference>
<gene>
    <name evidence="3" type="ORF">PENTCL1PPCAC_23470</name>
</gene>
<comment type="caution">
    <text evidence="3">The sequence shown here is derived from an EMBL/GenBank/DDBJ whole genome shotgun (WGS) entry which is preliminary data.</text>
</comment>
<reference evidence="3" key="1">
    <citation type="submission" date="2023-10" db="EMBL/GenBank/DDBJ databases">
        <title>Genome assembly of Pristionchus species.</title>
        <authorList>
            <person name="Yoshida K."/>
            <person name="Sommer R.J."/>
        </authorList>
    </citation>
    <scope>NUCLEOTIDE SEQUENCE</scope>
    <source>
        <strain evidence="3">RS0144</strain>
    </source>
</reference>
<protein>
    <recommendedName>
        <fullName evidence="2">IMD domain-containing protein</fullName>
    </recommendedName>
</protein>
<evidence type="ECO:0000313" key="3">
    <source>
        <dbReference type="EMBL" id="GMT01296.1"/>
    </source>
</evidence>
<feature type="region of interest" description="Disordered" evidence="1">
    <location>
        <begin position="603"/>
        <end position="644"/>
    </location>
</feature>
<dbReference type="SUPFAM" id="SSF103657">
    <property type="entry name" value="BAR/IMD domain-like"/>
    <property type="match status" value="1"/>
</dbReference>
<feature type="compositionally biased region" description="Polar residues" evidence="1">
    <location>
        <begin position="604"/>
        <end position="617"/>
    </location>
</feature>
<dbReference type="Proteomes" id="UP001432027">
    <property type="component" value="Unassembled WGS sequence"/>
</dbReference>
<keyword evidence="4" id="KW-1185">Reference proteome</keyword>
<feature type="compositionally biased region" description="Low complexity" evidence="1">
    <location>
        <begin position="577"/>
        <end position="591"/>
    </location>
</feature>
<dbReference type="GO" id="GO:0015629">
    <property type="term" value="C:actin cytoskeleton"/>
    <property type="evidence" value="ECO:0007669"/>
    <property type="project" value="TreeGrafter"/>
</dbReference>
<dbReference type="Gene3D" id="1.20.1270.60">
    <property type="entry name" value="Arfaptin homology (AH) domain/BAR domain"/>
    <property type="match status" value="2"/>
</dbReference>
<accession>A0AAV5U494</accession>
<evidence type="ECO:0000259" key="2">
    <source>
        <dbReference type="PROSITE" id="PS51338"/>
    </source>
</evidence>
<feature type="region of interest" description="Disordered" evidence="1">
    <location>
        <begin position="533"/>
        <end position="591"/>
    </location>
</feature>
<feature type="compositionally biased region" description="Low complexity" evidence="1">
    <location>
        <begin position="265"/>
        <end position="277"/>
    </location>
</feature>
<feature type="compositionally biased region" description="Basic residues" evidence="1">
    <location>
        <begin position="352"/>
        <end position="366"/>
    </location>
</feature>
<evidence type="ECO:0000256" key="1">
    <source>
        <dbReference type="SAM" id="MobiDB-lite"/>
    </source>
</evidence>
<dbReference type="PROSITE" id="PS51338">
    <property type="entry name" value="IMD"/>
    <property type="match status" value="1"/>
</dbReference>
<dbReference type="GO" id="GO:0030031">
    <property type="term" value="P:cell projection assembly"/>
    <property type="evidence" value="ECO:0007669"/>
    <property type="project" value="TreeGrafter"/>
</dbReference>
<evidence type="ECO:0000313" key="4">
    <source>
        <dbReference type="Proteomes" id="UP001432027"/>
    </source>
</evidence>
<feature type="compositionally biased region" description="Low complexity" evidence="1">
    <location>
        <begin position="415"/>
        <end position="435"/>
    </location>
</feature>
<dbReference type="GO" id="GO:0007009">
    <property type="term" value="P:plasma membrane organization"/>
    <property type="evidence" value="ECO:0007669"/>
    <property type="project" value="InterPro"/>
</dbReference>
<dbReference type="GO" id="GO:0003779">
    <property type="term" value="F:actin binding"/>
    <property type="evidence" value="ECO:0007669"/>
    <property type="project" value="InterPro"/>
</dbReference>
<dbReference type="AlphaFoldDB" id="A0AAV5U494"/>
<feature type="compositionally biased region" description="Gly residues" evidence="1">
    <location>
        <begin position="449"/>
        <end position="460"/>
    </location>
</feature>
<feature type="non-terminal residue" evidence="3">
    <location>
        <position position="1"/>
    </location>
</feature>
<dbReference type="GO" id="GO:0005543">
    <property type="term" value="F:phospholipid binding"/>
    <property type="evidence" value="ECO:0007669"/>
    <property type="project" value="TreeGrafter"/>
</dbReference>